<evidence type="ECO:0000256" key="3">
    <source>
        <dbReference type="ARBA" id="ARBA00022475"/>
    </source>
</evidence>
<comment type="caution">
    <text evidence="8">The sequence shown here is derived from an EMBL/GenBank/DDBJ whole genome shotgun (WGS) entry which is preliminary data.</text>
</comment>
<dbReference type="InterPro" id="IPR003400">
    <property type="entry name" value="ExbD"/>
</dbReference>
<name>A0ABM8NI48_9BURK</name>
<gene>
    <name evidence="8" type="primary">tolR</name>
    <name evidence="8" type="ORF">LMG28140_01872</name>
</gene>
<protein>
    <submittedName>
        <fullName evidence="8">Tol-Pal system protein TolR</fullName>
    </submittedName>
</protein>
<evidence type="ECO:0000313" key="8">
    <source>
        <dbReference type="EMBL" id="CAD6526836.1"/>
    </source>
</evidence>
<organism evidence="8 9">
    <name type="scientific">Paraburkholderia metrosideri</name>
    <dbReference type="NCBI Taxonomy" id="580937"/>
    <lineage>
        <taxon>Bacteria</taxon>
        <taxon>Pseudomonadati</taxon>
        <taxon>Pseudomonadota</taxon>
        <taxon>Betaproteobacteria</taxon>
        <taxon>Burkholderiales</taxon>
        <taxon>Burkholderiaceae</taxon>
        <taxon>Paraburkholderia</taxon>
    </lineage>
</organism>
<sequence>MKFKRSGAARRGRIEIIPMIDVMFFLLATLMLASLAMQRLDAVKVTLPAGHAQQMAAHDPLTVSVDSRNEIFVNHLHVNADQVEPTVKRLLQPDGVVVIAADDTAGHGVVVQAMLAARRAGAERFLVAVHRE</sequence>
<keyword evidence="7" id="KW-0813">Transport</keyword>
<evidence type="ECO:0000256" key="2">
    <source>
        <dbReference type="ARBA" id="ARBA00005811"/>
    </source>
</evidence>
<dbReference type="PANTHER" id="PTHR30558">
    <property type="entry name" value="EXBD MEMBRANE COMPONENT OF PMF-DRIVEN MACROMOLECULE IMPORT SYSTEM"/>
    <property type="match status" value="1"/>
</dbReference>
<evidence type="ECO:0000256" key="6">
    <source>
        <dbReference type="ARBA" id="ARBA00023136"/>
    </source>
</evidence>
<comment type="similarity">
    <text evidence="2 7">Belongs to the ExbD/TolR family.</text>
</comment>
<dbReference type="RefSeq" id="WP_201641987.1">
    <property type="nucleotide sequence ID" value="NZ_CAJHCP010000004.1"/>
</dbReference>
<dbReference type="Pfam" id="PF02472">
    <property type="entry name" value="ExbD"/>
    <property type="match status" value="1"/>
</dbReference>
<evidence type="ECO:0000256" key="1">
    <source>
        <dbReference type="ARBA" id="ARBA00004162"/>
    </source>
</evidence>
<keyword evidence="7" id="KW-0653">Protein transport</keyword>
<dbReference type="Proteomes" id="UP000598032">
    <property type="component" value="Unassembled WGS sequence"/>
</dbReference>
<keyword evidence="3" id="KW-1003">Cell membrane</keyword>
<comment type="subcellular location">
    <subcellularLocation>
        <location evidence="1">Cell membrane</location>
        <topology evidence="1">Single-pass membrane protein</topology>
    </subcellularLocation>
    <subcellularLocation>
        <location evidence="7">Cell membrane</location>
        <topology evidence="7">Single-pass type II membrane protein</topology>
    </subcellularLocation>
</comment>
<keyword evidence="5" id="KW-1133">Transmembrane helix</keyword>
<keyword evidence="9" id="KW-1185">Reference proteome</keyword>
<proteinExistence type="inferred from homology"/>
<keyword evidence="4 7" id="KW-0812">Transmembrane</keyword>
<dbReference type="Gene3D" id="3.30.420.270">
    <property type="match status" value="1"/>
</dbReference>
<keyword evidence="6" id="KW-0472">Membrane</keyword>
<evidence type="ECO:0000256" key="4">
    <source>
        <dbReference type="ARBA" id="ARBA00022692"/>
    </source>
</evidence>
<accession>A0ABM8NI48</accession>
<dbReference type="EMBL" id="CAJHCP010000004">
    <property type="protein sequence ID" value="CAD6526836.1"/>
    <property type="molecule type" value="Genomic_DNA"/>
</dbReference>
<evidence type="ECO:0000256" key="7">
    <source>
        <dbReference type="RuleBase" id="RU003879"/>
    </source>
</evidence>
<reference evidence="8 9" key="1">
    <citation type="submission" date="2020-10" db="EMBL/GenBank/DDBJ databases">
        <authorList>
            <person name="Peeters C."/>
        </authorList>
    </citation>
    <scope>NUCLEOTIDE SEQUENCE [LARGE SCALE GENOMIC DNA]</scope>
    <source>
        <strain evidence="8 9">LMG 28140</strain>
    </source>
</reference>
<evidence type="ECO:0000256" key="5">
    <source>
        <dbReference type="ARBA" id="ARBA00022989"/>
    </source>
</evidence>
<evidence type="ECO:0000313" key="9">
    <source>
        <dbReference type="Proteomes" id="UP000598032"/>
    </source>
</evidence>